<proteinExistence type="inferred from homology"/>
<evidence type="ECO:0000313" key="4">
    <source>
        <dbReference type="Proteomes" id="UP000001551"/>
    </source>
</evidence>
<dbReference type="SUPFAM" id="SSF51445">
    <property type="entry name" value="(Trans)glycosidases"/>
    <property type="match status" value="1"/>
</dbReference>
<dbReference type="GO" id="GO:0016998">
    <property type="term" value="P:cell wall macromolecule catabolic process"/>
    <property type="evidence" value="ECO:0007669"/>
    <property type="project" value="InterPro"/>
</dbReference>
<dbReference type="CDD" id="cd00599">
    <property type="entry name" value="GH25_muramidase"/>
    <property type="match status" value="1"/>
</dbReference>
<dbReference type="HOGENOM" id="CLU_766633_0_0_9"/>
<dbReference type="AlphaFoldDB" id="E6U8Q1"/>
<dbReference type="GO" id="GO:0016052">
    <property type="term" value="P:carbohydrate catabolic process"/>
    <property type="evidence" value="ECO:0007669"/>
    <property type="project" value="TreeGrafter"/>
</dbReference>
<dbReference type="Gene3D" id="3.20.20.80">
    <property type="entry name" value="Glycosidases"/>
    <property type="match status" value="1"/>
</dbReference>
<dbReference type="eggNOG" id="COG3757">
    <property type="taxonomic scope" value="Bacteria"/>
</dbReference>
<evidence type="ECO:0000313" key="3">
    <source>
        <dbReference type="EMBL" id="ADU27136.1"/>
    </source>
</evidence>
<dbReference type="STRING" id="663278.Ethha_1601"/>
<name>E6U8Q1_ETHHY</name>
<feature type="chain" id="PRO_5003209806" evidence="2">
    <location>
        <begin position="25"/>
        <end position="391"/>
    </location>
</feature>
<keyword evidence="4" id="KW-1185">Reference proteome</keyword>
<organism evidence="3 4">
    <name type="scientific">Ethanoligenens harbinense (strain DSM 18485 / JCM 12961 / CGMCC 1.5033 / YUAN-3)</name>
    <dbReference type="NCBI Taxonomy" id="663278"/>
    <lineage>
        <taxon>Bacteria</taxon>
        <taxon>Bacillati</taxon>
        <taxon>Bacillota</taxon>
        <taxon>Clostridia</taxon>
        <taxon>Eubacteriales</taxon>
        <taxon>Oscillospiraceae</taxon>
        <taxon>Ethanoligenens</taxon>
    </lineage>
</organism>
<evidence type="ECO:0000256" key="1">
    <source>
        <dbReference type="ARBA" id="ARBA00010646"/>
    </source>
</evidence>
<dbReference type="EMBL" id="CP002400">
    <property type="protein sequence ID" value="ADU27136.1"/>
    <property type="molecule type" value="Genomic_DNA"/>
</dbReference>
<dbReference type="PANTHER" id="PTHR34135">
    <property type="entry name" value="LYSOZYME"/>
    <property type="match status" value="1"/>
</dbReference>
<keyword evidence="3" id="KW-0378">Hydrolase</keyword>
<dbReference type="Proteomes" id="UP000001551">
    <property type="component" value="Chromosome"/>
</dbReference>
<dbReference type="PROSITE" id="PS51904">
    <property type="entry name" value="GLYCOSYL_HYDROL_F25_2"/>
    <property type="match status" value="1"/>
</dbReference>
<protein>
    <submittedName>
        <fullName evidence="3">Glycoside hydrolase family 25</fullName>
    </submittedName>
</protein>
<dbReference type="InterPro" id="IPR017853">
    <property type="entry name" value="GH"/>
</dbReference>
<sequence length="391" mass="43319">MQRKILCAAALLAAVFLLATPAWASMPAAGTAYCHGVDIYHGTSDNGQINWNRLAQTQNFVYIKTDEGISYVDRMWTVNRTAAAAHGMAWGPYHFLRLNSDPVEQADSFWARIRGTGYSLVPAVDVESYDGQQSAASMRQIIRVFITEFQRVSGITPVLYTYTAYANDILHGQFSDLLLWLADYRGYAGDVVGWGAWDAWQYSERGQIDAIANGKVDLDYATAEIFLAAPAAAIANRPVPAPSCEASDYYEVPSLPQAPNSRAGADFYIRDRDGARISSHQVDAGDPLIILSVDYATQLTEVLYPNYAADGWFHGYIVNDEAHLHNTGWRQWKNGRSDEPAYTVDGEYMGTLSPYEHATILKRCADGRTLLLYDTARGSETKSGYVRYPGK</sequence>
<dbReference type="GO" id="GO:0009253">
    <property type="term" value="P:peptidoglycan catabolic process"/>
    <property type="evidence" value="ECO:0007669"/>
    <property type="project" value="InterPro"/>
</dbReference>
<dbReference type="KEGG" id="eha:Ethha_1601"/>
<reference evidence="3 4" key="1">
    <citation type="submission" date="2010-12" db="EMBL/GenBank/DDBJ databases">
        <title>Complete sequence of Ethanoligenens harbinense YUAN-3.</title>
        <authorList>
            <person name="Lucas S."/>
            <person name="Copeland A."/>
            <person name="Lapidus A."/>
            <person name="Cheng J.-F."/>
            <person name="Bruce D."/>
            <person name="Goodwin L."/>
            <person name="Pitluck S."/>
            <person name="Chertkov O."/>
            <person name="Misra M."/>
            <person name="Detter J.C."/>
            <person name="Han C."/>
            <person name="Tapia R."/>
            <person name="Land M."/>
            <person name="Hauser L."/>
            <person name="Jeffries C."/>
            <person name="Kyrpides N."/>
            <person name="Ivanova N."/>
            <person name="Mikhailova N."/>
            <person name="Wang A."/>
            <person name="Mouttaki H."/>
            <person name="He Z."/>
            <person name="Zhou J."/>
            <person name="Hemme C.L."/>
            <person name="Woyke T."/>
        </authorList>
    </citation>
    <scope>NUCLEOTIDE SEQUENCE [LARGE SCALE GENOMIC DNA]</scope>
    <source>
        <strain evidence="4">DSM 18485 / JCM 12961 / CGMCC 1.5033 / YUAN-3</strain>
    </source>
</reference>
<evidence type="ECO:0000256" key="2">
    <source>
        <dbReference type="SAM" id="SignalP"/>
    </source>
</evidence>
<dbReference type="PANTHER" id="PTHR34135:SF2">
    <property type="entry name" value="LYSOZYME"/>
    <property type="match status" value="1"/>
</dbReference>
<dbReference type="Pfam" id="PF01183">
    <property type="entry name" value="Glyco_hydro_25"/>
    <property type="match status" value="1"/>
</dbReference>
<accession>E6U8Q1</accession>
<dbReference type="GO" id="GO:0003796">
    <property type="term" value="F:lysozyme activity"/>
    <property type="evidence" value="ECO:0007669"/>
    <property type="project" value="InterPro"/>
</dbReference>
<keyword evidence="2" id="KW-0732">Signal</keyword>
<comment type="similarity">
    <text evidence="1">Belongs to the glycosyl hydrolase 25 family.</text>
</comment>
<dbReference type="RefSeq" id="WP_013485491.1">
    <property type="nucleotide sequence ID" value="NC_014828.1"/>
</dbReference>
<gene>
    <name evidence="3" type="ordered locus">Ethha_1601</name>
</gene>
<dbReference type="InterPro" id="IPR002053">
    <property type="entry name" value="Glyco_hydro_25"/>
</dbReference>
<feature type="signal peptide" evidence="2">
    <location>
        <begin position="1"/>
        <end position="24"/>
    </location>
</feature>